<dbReference type="Pfam" id="PF07645">
    <property type="entry name" value="EGF_CA"/>
    <property type="match status" value="2"/>
</dbReference>
<dbReference type="InterPro" id="IPR051145">
    <property type="entry name" value="GAS-SHBG-PROS"/>
</dbReference>
<dbReference type="SMART" id="SM00179">
    <property type="entry name" value="EGF_CA"/>
    <property type="match status" value="2"/>
</dbReference>
<dbReference type="InterPro" id="IPR018097">
    <property type="entry name" value="EGF_Ca-bd_CS"/>
</dbReference>
<evidence type="ECO:0000256" key="3">
    <source>
        <dbReference type="ARBA" id="ARBA00022536"/>
    </source>
</evidence>
<dbReference type="InterPro" id="IPR049883">
    <property type="entry name" value="NOTCH1_EGF-like"/>
</dbReference>
<feature type="domain" description="EGF-like" evidence="10">
    <location>
        <begin position="40"/>
        <end position="81"/>
    </location>
</feature>
<dbReference type="PROSITE" id="PS01187">
    <property type="entry name" value="EGF_CA"/>
    <property type="match status" value="1"/>
</dbReference>
<dbReference type="PROSITE" id="PS00010">
    <property type="entry name" value="ASX_HYDROXYL"/>
    <property type="match status" value="2"/>
</dbReference>
<feature type="compositionally biased region" description="Gly residues" evidence="9">
    <location>
        <begin position="160"/>
        <end position="171"/>
    </location>
</feature>
<keyword evidence="3 8" id="KW-0245">EGF-like domain</keyword>
<evidence type="ECO:0000256" key="9">
    <source>
        <dbReference type="SAM" id="MobiDB-lite"/>
    </source>
</evidence>
<proteinExistence type="predicted"/>
<keyword evidence="6" id="KW-1015">Disulfide bond</keyword>
<evidence type="ECO:0000259" key="10">
    <source>
        <dbReference type="PROSITE" id="PS50026"/>
    </source>
</evidence>
<comment type="caution">
    <text evidence="11">The sequence shown here is derived from an EMBL/GenBank/DDBJ whole genome shotgun (WGS) entry which is preliminary data.</text>
</comment>
<keyword evidence="2" id="KW-0964">Secreted</keyword>
<dbReference type="SUPFAM" id="SSF57184">
    <property type="entry name" value="Growth factor receptor domain"/>
    <property type="match status" value="1"/>
</dbReference>
<comment type="caution">
    <text evidence="8">Lacks conserved residue(s) required for the propagation of feature annotation.</text>
</comment>
<evidence type="ECO:0000256" key="2">
    <source>
        <dbReference type="ARBA" id="ARBA00022525"/>
    </source>
</evidence>
<dbReference type="InterPro" id="IPR009030">
    <property type="entry name" value="Growth_fac_rcpt_cys_sf"/>
</dbReference>
<dbReference type="EMBL" id="JAHDVG010000469">
    <property type="protein sequence ID" value="KAH1180652.1"/>
    <property type="molecule type" value="Genomic_DNA"/>
</dbReference>
<dbReference type="PROSITE" id="PS50026">
    <property type="entry name" value="EGF_3"/>
    <property type="match status" value="2"/>
</dbReference>
<dbReference type="AlphaFoldDB" id="A0A9D3XIN1"/>
<dbReference type="PANTHER" id="PTHR24040:SF16">
    <property type="entry name" value="FIBRILLIN-2-LIKE PROTEIN"/>
    <property type="match status" value="1"/>
</dbReference>
<evidence type="ECO:0000256" key="7">
    <source>
        <dbReference type="ARBA" id="ARBA00023180"/>
    </source>
</evidence>
<keyword evidence="4" id="KW-0732">Signal</keyword>
<keyword evidence="7" id="KW-0325">Glycoprotein</keyword>
<gene>
    <name evidence="11" type="ORF">KIL84_001586</name>
</gene>
<dbReference type="CDD" id="cd00054">
    <property type="entry name" value="EGF_CA"/>
    <property type="match status" value="2"/>
</dbReference>
<dbReference type="PROSITE" id="PS01186">
    <property type="entry name" value="EGF_2"/>
    <property type="match status" value="2"/>
</dbReference>
<comment type="subcellular location">
    <subcellularLocation>
        <location evidence="1">Secreted</location>
    </subcellularLocation>
</comment>
<protein>
    <recommendedName>
        <fullName evidence="10">EGF-like domain-containing protein</fullName>
    </recommendedName>
</protein>
<accession>A0A9D3XIN1</accession>
<dbReference type="PANTHER" id="PTHR24040">
    <property type="entry name" value="LAMININ G-LIKE DOMAIN-CONTAINING PROTEIN"/>
    <property type="match status" value="1"/>
</dbReference>
<sequence>MGSPPVRPPARSARSPSSGRGEPTPPRLPAVGLQPGRQADIDECAQSPRPCAQGRCENTPGSYRCVCPAGYRPNPPGTSCADIDECAQIPRPCAQGLCENTAGSYRCTCPRGFRASPASTECLGKRGQAPAPWRARFCREPSCRSPGHEGPMAPDRDLSRGGGSTAWGVLGGSRPEAQQR</sequence>
<feature type="region of interest" description="Disordered" evidence="9">
    <location>
        <begin position="1"/>
        <end position="39"/>
    </location>
</feature>
<evidence type="ECO:0000313" key="11">
    <source>
        <dbReference type="EMBL" id="KAH1180652.1"/>
    </source>
</evidence>
<dbReference type="SMART" id="SM00181">
    <property type="entry name" value="EGF"/>
    <property type="match status" value="2"/>
</dbReference>
<evidence type="ECO:0000256" key="6">
    <source>
        <dbReference type="ARBA" id="ARBA00023157"/>
    </source>
</evidence>
<organism evidence="11 12">
    <name type="scientific">Mauremys mutica</name>
    <name type="common">yellowpond turtle</name>
    <dbReference type="NCBI Taxonomy" id="74926"/>
    <lineage>
        <taxon>Eukaryota</taxon>
        <taxon>Metazoa</taxon>
        <taxon>Chordata</taxon>
        <taxon>Craniata</taxon>
        <taxon>Vertebrata</taxon>
        <taxon>Euteleostomi</taxon>
        <taxon>Archelosauria</taxon>
        <taxon>Testudinata</taxon>
        <taxon>Testudines</taxon>
        <taxon>Cryptodira</taxon>
        <taxon>Durocryptodira</taxon>
        <taxon>Testudinoidea</taxon>
        <taxon>Geoemydidae</taxon>
        <taxon>Geoemydinae</taxon>
        <taxon>Mauremys</taxon>
    </lineage>
</organism>
<feature type="domain" description="EGF-like" evidence="10">
    <location>
        <begin position="82"/>
        <end position="123"/>
    </location>
</feature>
<evidence type="ECO:0000256" key="4">
    <source>
        <dbReference type="ARBA" id="ARBA00022729"/>
    </source>
</evidence>
<evidence type="ECO:0000256" key="1">
    <source>
        <dbReference type="ARBA" id="ARBA00004613"/>
    </source>
</evidence>
<evidence type="ECO:0000256" key="5">
    <source>
        <dbReference type="ARBA" id="ARBA00022737"/>
    </source>
</evidence>
<dbReference type="GO" id="GO:0005509">
    <property type="term" value="F:calcium ion binding"/>
    <property type="evidence" value="ECO:0007669"/>
    <property type="project" value="InterPro"/>
</dbReference>
<keyword evidence="12" id="KW-1185">Reference proteome</keyword>
<name>A0A9D3XIN1_9SAUR</name>
<dbReference type="InterPro" id="IPR001881">
    <property type="entry name" value="EGF-like_Ca-bd_dom"/>
</dbReference>
<dbReference type="FunFam" id="2.10.25.10:FF:000017">
    <property type="entry name" value="latent-transforming growth factor beta-binding protein 4 isoform X1"/>
    <property type="match status" value="2"/>
</dbReference>
<dbReference type="InterPro" id="IPR000152">
    <property type="entry name" value="EGF-type_Asp/Asn_hydroxyl_site"/>
</dbReference>
<feature type="compositionally biased region" description="Low complexity" evidence="9">
    <location>
        <begin position="9"/>
        <end position="21"/>
    </location>
</feature>
<keyword evidence="5" id="KW-0677">Repeat</keyword>
<evidence type="ECO:0000256" key="8">
    <source>
        <dbReference type="PROSITE-ProRule" id="PRU00076"/>
    </source>
</evidence>
<evidence type="ECO:0000313" key="12">
    <source>
        <dbReference type="Proteomes" id="UP000827986"/>
    </source>
</evidence>
<dbReference type="GO" id="GO:0005576">
    <property type="term" value="C:extracellular region"/>
    <property type="evidence" value="ECO:0007669"/>
    <property type="project" value="UniProtKB-SubCell"/>
</dbReference>
<dbReference type="Gene3D" id="2.10.25.10">
    <property type="entry name" value="Laminin"/>
    <property type="match status" value="2"/>
</dbReference>
<feature type="region of interest" description="Disordered" evidence="9">
    <location>
        <begin position="143"/>
        <end position="180"/>
    </location>
</feature>
<reference evidence="11" key="1">
    <citation type="submission" date="2021-09" db="EMBL/GenBank/DDBJ databases">
        <title>The genome of Mauremys mutica provides insights into the evolution of semi-aquatic lifestyle.</title>
        <authorList>
            <person name="Gong S."/>
            <person name="Gao Y."/>
        </authorList>
    </citation>
    <scope>NUCLEOTIDE SEQUENCE</scope>
    <source>
        <strain evidence="11">MM-2020</strain>
        <tissue evidence="11">Muscle</tissue>
    </source>
</reference>
<dbReference type="Proteomes" id="UP000827986">
    <property type="component" value="Unassembled WGS sequence"/>
</dbReference>
<dbReference type="InterPro" id="IPR000742">
    <property type="entry name" value="EGF"/>
</dbReference>